<dbReference type="NCBIfam" id="TIGR00033">
    <property type="entry name" value="aroC"/>
    <property type="match status" value="1"/>
</dbReference>
<dbReference type="CDD" id="cd07304">
    <property type="entry name" value="Chorismate_synthase"/>
    <property type="match status" value="1"/>
</dbReference>
<name>A0A1T4PW90_9FIRM</name>
<reference evidence="14" key="1">
    <citation type="submission" date="2017-02" db="EMBL/GenBank/DDBJ databases">
        <authorList>
            <person name="Varghese N."/>
            <person name="Submissions S."/>
        </authorList>
    </citation>
    <scope>NUCLEOTIDE SEQUENCE [LARGE SCALE GENOMIC DNA]</scope>
    <source>
        <strain evidence="14">ATCC 25662</strain>
    </source>
</reference>
<evidence type="ECO:0000256" key="5">
    <source>
        <dbReference type="ARBA" id="ARBA00022630"/>
    </source>
</evidence>
<dbReference type="SUPFAM" id="SSF103263">
    <property type="entry name" value="Chorismate synthase, AroC"/>
    <property type="match status" value="1"/>
</dbReference>
<comment type="pathway">
    <text evidence="1 11 12">Metabolic intermediate biosynthesis; chorismate biosynthesis; chorismate from D-erythrose 4-phosphate and phosphoenolpyruvate: step 7/7.</text>
</comment>
<comment type="subunit">
    <text evidence="11">Homotetramer.</text>
</comment>
<dbReference type="InterPro" id="IPR035904">
    <property type="entry name" value="Chorismate_synth_AroC_sf"/>
</dbReference>
<dbReference type="PANTHER" id="PTHR21085:SF0">
    <property type="entry name" value="CHORISMATE SYNTHASE"/>
    <property type="match status" value="1"/>
</dbReference>
<dbReference type="EMBL" id="FUWY01000007">
    <property type="protein sequence ID" value="SJZ95783.1"/>
    <property type="molecule type" value="Genomic_DNA"/>
</dbReference>
<comment type="function">
    <text evidence="11">Catalyzes the anti-1,4-elimination of the C-3 phosphate and the C-6 proR hydrogen from 5-enolpyruvylshikimate-3-phosphate (EPSP) to yield chorismate, which is the branch point compound that serves as the starting substrate for the three terminal pathways of aromatic amino acid biosynthesis. This reaction introduces a second double bond into the aromatic ring system.</text>
</comment>
<dbReference type="Pfam" id="PF01264">
    <property type="entry name" value="Chorismate_synt"/>
    <property type="match status" value="1"/>
</dbReference>
<dbReference type="PROSITE" id="PS00788">
    <property type="entry name" value="CHORISMATE_SYNTHASE_2"/>
    <property type="match status" value="1"/>
</dbReference>
<keyword evidence="4 11" id="KW-0028">Amino-acid biosynthesis</keyword>
<comment type="catalytic activity">
    <reaction evidence="11 12">
        <text>5-O-(1-carboxyvinyl)-3-phosphoshikimate = chorismate + phosphate</text>
        <dbReference type="Rhea" id="RHEA:21020"/>
        <dbReference type="ChEBI" id="CHEBI:29748"/>
        <dbReference type="ChEBI" id="CHEBI:43474"/>
        <dbReference type="ChEBI" id="CHEBI:57701"/>
        <dbReference type="EC" id="4.2.3.5"/>
    </reaction>
</comment>
<dbReference type="GO" id="GO:0008652">
    <property type="term" value="P:amino acid biosynthetic process"/>
    <property type="evidence" value="ECO:0007669"/>
    <property type="project" value="UniProtKB-KW"/>
</dbReference>
<evidence type="ECO:0000256" key="3">
    <source>
        <dbReference type="ARBA" id="ARBA00013036"/>
    </source>
</evidence>
<comment type="cofactor">
    <cofactor evidence="11 12">
        <name>FMNH2</name>
        <dbReference type="ChEBI" id="CHEBI:57618"/>
    </cofactor>
    <text evidence="11 12">Reduced FMN (FMNH(2)).</text>
</comment>
<accession>A0A1T4PW90</accession>
<dbReference type="PANTHER" id="PTHR21085">
    <property type="entry name" value="CHORISMATE SYNTHASE"/>
    <property type="match status" value="1"/>
</dbReference>
<feature type="binding site" evidence="11">
    <location>
        <position position="47"/>
    </location>
    <ligand>
        <name>NADP(+)</name>
        <dbReference type="ChEBI" id="CHEBI:58349"/>
    </ligand>
</feature>
<evidence type="ECO:0000256" key="10">
    <source>
        <dbReference type="ARBA" id="ARBA00023239"/>
    </source>
</evidence>
<evidence type="ECO:0000256" key="9">
    <source>
        <dbReference type="ARBA" id="ARBA00023141"/>
    </source>
</evidence>
<dbReference type="PROSITE" id="PS00787">
    <property type="entry name" value="CHORISMATE_SYNTHASE_1"/>
    <property type="match status" value="1"/>
</dbReference>
<evidence type="ECO:0000313" key="13">
    <source>
        <dbReference type="EMBL" id="SJZ95783.1"/>
    </source>
</evidence>
<proteinExistence type="inferred from homology"/>
<dbReference type="PIRSF" id="PIRSF001456">
    <property type="entry name" value="Chorismate_synth"/>
    <property type="match status" value="1"/>
</dbReference>
<feature type="binding site" evidence="11">
    <location>
        <position position="289"/>
    </location>
    <ligand>
        <name>FMN</name>
        <dbReference type="ChEBI" id="CHEBI:58210"/>
    </ligand>
</feature>
<dbReference type="OrthoDB" id="9771806at2"/>
<evidence type="ECO:0000256" key="1">
    <source>
        <dbReference type="ARBA" id="ARBA00005044"/>
    </source>
</evidence>
<sequence length="370" mass="40641">MKNTIGNLFRVTLFGESHGEAIGVVLDGVPAGIEIDKELFDHQMFLRKPKGTISTQRREKDEVNFVSGLFEDKTTGAPCCMLIYNGDQHSQDYLKIKDVARPSHADYAANVKYGGFQDYRGGGHFSGRLTAPLVAAGAIAIQILKEKGITIGTHVKQLHTIVDDSFSTEIEECKKQIEEINQKEFSIINEDKKEDMIQRIDEARMSLDAVGGVLETCVIGMPAGIGEPAFDSIESRLSHAIFSIGAVKGIEFGLGFGFKDKMSSEVNDEFEVIDGNIVTKTNNNGGINGGISNGMPILFKTVVKPTSSIAKHQKSVNFNTKENVDLEIKGRHDPAIIHRARVVVDSMAAITLVDCLMERYGMVWFQGEKK</sequence>
<evidence type="ECO:0000256" key="6">
    <source>
        <dbReference type="ARBA" id="ARBA00022643"/>
    </source>
</evidence>
<dbReference type="STRING" id="118967.SAMN02745191_2209"/>
<keyword evidence="14" id="KW-1185">Reference proteome</keyword>
<protein>
    <recommendedName>
        <fullName evidence="3 11">Chorismate synthase</fullName>
        <shortName evidence="11">CS</shortName>
        <ecNumber evidence="3 11">4.2.3.5</ecNumber>
    </recommendedName>
    <alternativeName>
        <fullName evidence="11">5-enolpyruvylshikimate-3-phosphate phospholyase</fullName>
    </alternativeName>
</protein>
<dbReference type="HAMAP" id="MF_00300">
    <property type="entry name" value="Chorismate_synth"/>
    <property type="match status" value="1"/>
</dbReference>
<keyword evidence="5 11" id="KW-0285">Flavoprotein</keyword>
<comment type="similarity">
    <text evidence="2 11 12">Belongs to the chorismate synthase family.</text>
</comment>
<feature type="binding site" evidence="11">
    <location>
        <begin position="124"/>
        <end position="126"/>
    </location>
    <ligand>
        <name>FMN</name>
        <dbReference type="ChEBI" id="CHEBI:58210"/>
    </ligand>
</feature>
<dbReference type="UniPathway" id="UPA00053">
    <property type="reaction ID" value="UER00090"/>
</dbReference>
<organism evidence="13 14">
    <name type="scientific">Anaerorhabdus furcosa</name>
    <dbReference type="NCBI Taxonomy" id="118967"/>
    <lineage>
        <taxon>Bacteria</taxon>
        <taxon>Bacillati</taxon>
        <taxon>Bacillota</taxon>
        <taxon>Erysipelotrichia</taxon>
        <taxon>Erysipelotrichales</taxon>
        <taxon>Erysipelotrichaceae</taxon>
        <taxon>Anaerorhabdus</taxon>
    </lineage>
</organism>
<evidence type="ECO:0000256" key="2">
    <source>
        <dbReference type="ARBA" id="ARBA00008014"/>
    </source>
</evidence>
<keyword evidence="6 11" id="KW-0288">FMN</keyword>
<evidence type="ECO:0000256" key="12">
    <source>
        <dbReference type="RuleBase" id="RU000605"/>
    </source>
</evidence>
<keyword evidence="9 11" id="KW-0057">Aromatic amino acid biosynthesis</keyword>
<dbReference type="InterPro" id="IPR000453">
    <property type="entry name" value="Chorismate_synth"/>
</dbReference>
<dbReference type="GO" id="GO:0009073">
    <property type="term" value="P:aromatic amino acid family biosynthetic process"/>
    <property type="evidence" value="ECO:0007669"/>
    <property type="project" value="UniProtKB-KW"/>
</dbReference>
<dbReference type="Proteomes" id="UP000243297">
    <property type="component" value="Unassembled WGS sequence"/>
</dbReference>
<comment type="caution">
    <text evidence="11">Lacks conserved residue(s) required for the propagation of feature annotation.</text>
</comment>
<dbReference type="GO" id="GO:0010181">
    <property type="term" value="F:FMN binding"/>
    <property type="evidence" value="ECO:0007669"/>
    <property type="project" value="TreeGrafter"/>
</dbReference>
<keyword evidence="10 11" id="KW-0456">Lyase</keyword>
<evidence type="ECO:0000256" key="4">
    <source>
        <dbReference type="ARBA" id="ARBA00022605"/>
    </source>
</evidence>
<dbReference type="InterPro" id="IPR020541">
    <property type="entry name" value="Chorismate_synthase_CS"/>
</dbReference>
<gene>
    <name evidence="11" type="primary">aroC</name>
    <name evidence="13" type="ORF">SAMN02745191_2209</name>
</gene>
<evidence type="ECO:0000313" key="14">
    <source>
        <dbReference type="Proteomes" id="UP000243297"/>
    </source>
</evidence>
<feature type="binding site" evidence="11">
    <location>
        <begin position="304"/>
        <end position="308"/>
    </location>
    <ligand>
        <name>FMN</name>
        <dbReference type="ChEBI" id="CHEBI:58210"/>
    </ligand>
</feature>
<keyword evidence="7 11" id="KW-0274">FAD</keyword>
<dbReference type="GO" id="GO:0005829">
    <property type="term" value="C:cytosol"/>
    <property type="evidence" value="ECO:0007669"/>
    <property type="project" value="TreeGrafter"/>
</dbReference>
<evidence type="ECO:0000256" key="7">
    <source>
        <dbReference type="ARBA" id="ARBA00022827"/>
    </source>
</evidence>
<keyword evidence="8 11" id="KW-0521">NADP</keyword>
<feature type="binding site" evidence="11">
    <location>
        <position position="331"/>
    </location>
    <ligand>
        <name>FMN</name>
        <dbReference type="ChEBI" id="CHEBI:58210"/>
    </ligand>
</feature>
<dbReference type="NCBIfam" id="NF003793">
    <property type="entry name" value="PRK05382.1"/>
    <property type="match status" value="1"/>
</dbReference>
<dbReference type="GO" id="GO:0009423">
    <property type="term" value="P:chorismate biosynthetic process"/>
    <property type="evidence" value="ECO:0007669"/>
    <property type="project" value="UniProtKB-UniRule"/>
</dbReference>
<dbReference type="AlphaFoldDB" id="A0A1T4PW90"/>
<dbReference type="Gene3D" id="3.60.150.10">
    <property type="entry name" value="Chorismate synthase AroC"/>
    <property type="match status" value="1"/>
</dbReference>
<dbReference type="EC" id="4.2.3.5" evidence="3 11"/>
<evidence type="ECO:0000256" key="11">
    <source>
        <dbReference type="HAMAP-Rule" id="MF_00300"/>
    </source>
</evidence>
<evidence type="ECO:0000256" key="8">
    <source>
        <dbReference type="ARBA" id="ARBA00022857"/>
    </source>
</evidence>
<dbReference type="RefSeq" id="WP_078712600.1">
    <property type="nucleotide sequence ID" value="NZ_FUWY01000007.1"/>
</dbReference>
<dbReference type="GO" id="GO:0004107">
    <property type="term" value="F:chorismate synthase activity"/>
    <property type="evidence" value="ECO:0007669"/>
    <property type="project" value="UniProtKB-UniRule"/>
</dbReference>